<proteinExistence type="predicted"/>
<feature type="signal peptide" evidence="1">
    <location>
        <begin position="1"/>
        <end position="23"/>
    </location>
</feature>
<gene>
    <name evidence="2" type="ORF">CCOS01_13175</name>
</gene>
<keyword evidence="1" id="KW-0732">Signal</keyword>
<reference evidence="2 3" key="1">
    <citation type="submission" date="2016-10" db="EMBL/GenBank/DDBJ databases">
        <title>The genome sequence of Colletotrichum fioriniae PJ7.</title>
        <authorList>
            <person name="Baroncelli R."/>
        </authorList>
    </citation>
    <scope>NUCLEOTIDE SEQUENCE [LARGE SCALE GENOMIC DNA]</scope>
    <source>
        <strain evidence="2 3">IMI 309622</strain>
    </source>
</reference>
<dbReference type="EMBL" id="MOOE01000016">
    <property type="protein sequence ID" value="KAK1515977.1"/>
    <property type="molecule type" value="Genomic_DNA"/>
</dbReference>
<dbReference type="GeneID" id="85344868"/>
<name>A0AAI9YMG9_9PEZI</name>
<evidence type="ECO:0000313" key="2">
    <source>
        <dbReference type="EMBL" id="KAK1515977.1"/>
    </source>
</evidence>
<sequence>MFPGDSIPLLYLTFLLLLYAASKYPEDLTAACNADSTPERCDTPTVRPHESLATEHGLSGPFRLFDVLSRAQEVRGLPASPLDLSVQYVPQGLVEQWAQWTDAAPLSREGPSGRWARICYVCMEGDFSRRDLPLLGILRYEGTHREFRLPACWSTHQPREDPVHL</sequence>
<feature type="chain" id="PRO_5042466658" evidence="1">
    <location>
        <begin position="24"/>
        <end position="165"/>
    </location>
</feature>
<protein>
    <submittedName>
        <fullName evidence="2">Uncharacterized protein</fullName>
    </submittedName>
</protein>
<keyword evidence="3" id="KW-1185">Reference proteome</keyword>
<dbReference type="RefSeq" id="XP_060308523.1">
    <property type="nucleotide sequence ID" value="XM_060461321.1"/>
</dbReference>
<evidence type="ECO:0000313" key="3">
    <source>
        <dbReference type="Proteomes" id="UP001240678"/>
    </source>
</evidence>
<dbReference type="AlphaFoldDB" id="A0AAI9YMG9"/>
<dbReference type="Proteomes" id="UP001240678">
    <property type="component" value="Unassembled WGS sequence"/>
</dbReference>
<accession>A0AAI9YMG9</accession>
<comment type="caution">
    <text evidence="2">The sequence shown here is derived from an EMBL/GenBank/DDBJ whole genome shotgun (WGS) entry which is preliminary data.</text>
</comment>
<evidence type="ECO:0000256" key="1">
    <source>
        <dbReference type="SAM" id="SignalP"/>
    </source>
</evidence>
<organism evidence="2 3">
    <name type="scientific">Colletotrichum costaricense</name>
    <dbReference type="NCBI Taxonomy" id="1209916"/>
    <lineage>
        <taxon>Eukaryota</taxon>
        <taxon>Fungi</taxon>
        <taxon>Dikarya</taxon>
        <taxon>Ascomycota</taxon>
        <taxon>Pezizomycotina</taxon>
        <taxon>Sordariomycetes</taxon>
        <taxon>Hypocreomycetidae</taxon>
        <taxon>Glomerellales</taxon>
        <taxon>Glomerellaceae</taxon>
        <taxon>Colletotrichum</taxon>
        <taxon>Colletotrichum acutatum species complex</taxon>
    </lineage>
</organism>